<dbReference type="Gene3D" id="3.40.462.20">
    <property type="match status" value="1"/>
</dbReference>
<evidence type="ECO:0000256" key="6">
    <source>
        <dbReference type="ARBA" id="ARBA00023002"/>
    </source>
</evidence>
<name>A0A7J9GVN0_9ROSI</name>
<feature type="domain" description="FAD-binding PCMH-type" evidence="8">
    <location>
        <begin position="1"/>
        <end position="137"/>
    </location>
</feature>
<dbReference type="EMBL" id="JABFAD010000007">
    <property type="protein sequence ID" value="MBA0801641.1"/>
    <property type="molecule type" value="Genomic_DNA"/>
</dbReference>
<dbReference type="OrthoDB" id="407275at2759"/>
<keyword evidence="3" id="KW-0732">Signal</keyword>
<dbReference type="Proteomes" id="UP000593560">
    <property type="component" value="Unassembled WGS sequence"/>
</dbReference>
<dbReference type="Pfam" id="PF08031">
    <property type="entry name" value="BBE"/>
    <property type="match status" value="1"/>
</dbReference>
<dbReference type="GO" id="GO:0016491">
    <property type="term" value="F:oxidoreductase activity"/>
    <property type="evidence" value="ECO:0007669"/>
    <property type="project" value="UniProtKB-KW"/>
</dbReference>
<organism evidence="9 10">
    <name type="scientific">Gossypium harknessii</name>
    <dbReference type="NCBI Taxonomy" id="34285"/>
    <lineage>
        <taxon>Eukaryota</taxon>
        <taxon>Viridiplantae</taxon>
        <taxon>Streptophyta</taxon>
        <taxon>Embryophyta</taxon>
        <taxon>Tracheophyta</taxon>
        <taxon>Spermatophyta</taxon>
        <taxon>Magnoliopsida</taxon>
        <taxon>eudicotyledons</taxon>
        <taxon>Gunneridae</taxon>
        <taxon>Pentapetalae</taxon>
        <taxon>rosids</taxon>
        <taxon>malvids</taxon>
        <taxon>Malvales</taxon>
        <taxon>Malvaceae</taxon>
        <taxon>Malvoideae</taxon>
        <taxon>Gossypium</taxon>
    </lineage>
</organism>
<comment type="similarity">
    <text evidence="1">Belongs to the oxygen-dependent FAD-linked oxidoreductase family.</text>
</comment>
<dbReference type="PROSITE" id="PS51387">
    <property type="entry name" value="FAD_PCMH"/>
    <property type="match status" value="1"/>
</dbReference>
<dbReference type="InterPro" id="IPR012951">
    <property type="entry name" value="BBE"/>
</dbReference>
<keyword evidence="6" id="KW-0560">Oxidoreductase</keyword>
<dbReference type="AlphaFoldDB" id="A0A7J9GVN0"/>
<evidence type="ECO:0000256" key="2">
    <source>
        <dbReference type="ARBA" id="ARBA00022630"/>
    </source>
</evidence>
<dbReference type="InterPro" id="IPR036318">
    <property type="entry name" value="FAD-bd_PCMH-like_sf"/>
</dbReference>
<dbReference type="InterPro" id="IPR016166">
    <property type="entry name" value="FAD-bd_PCMH"/>
</dbReference>
<dbReference type="InterPro" id="IPR006094">
    <property type="entry name" value="Oxid_FAD_bind_N"/>
</dbReference>
<evidence type="ECO:0000256" key="1">
    <source>
        <dbReference type="ARBA" id="ARBA00005466"/>
    </source>
</evidence>
<sequence>MEGLSYVADAPFVVIDLVNLKSVDVDVKSRTAWVEGGATLGELQYRIAEKSGTLGFPTGTCHTVGVGGYFSGGGHGPLSRKYGLAADNIVDARLINVNGEILDRKSMGEDLFWAIRGGGGGGSFGIVFDWKLKLVHVPSTVTVFTVTKAPQQNATQIVHRWQYIAPKLSDDTFILATIPRAEASEGQRSIQVTFRALFLGRSDMLVSLMEKQFPELRLVKQDCIEMSWIWSVVYFAQFTTEPTEILLDRTASTKSNFKVKSDYVKEPISEFVFKGMGPMFDEYEGRFAYMNLVPYGARMDENPETETPFPHRAGNIYSIMYATGQDEEITHSEKYINWMRRLHRYMTSFVSKSPREAYVNYRDLDIGVNDKDETNYEQSSIWGFKYYKKNFEKLVKVKSLIDPQNFFKHQQSIPSTV</sequence>
<evidence type="ECO:0000256" key="3">
    <source>
        <dbReference type="ARBA" id="ARBA00022729"/>
    </source>
</evidence>
<dbReference type="Pfam" id="PF01565">
    <property type="entry name" value="FAD_binding_4"/>
    <property type="match status" value="1"/>
</dbReference>
<evidence type="ECO:0000256" key="5">
    <source>
        <dbReference type="ARBA" id="ARBA00022827"/>
    </source>
</evidence>
<keyword evidence="10" id="KW-1185">Reference proteome</keyword>
<dbReference type="Gene3D" id="3.30.465.10">
    <property type="match status" value="1"/>
</dbReference>
<dbReference type="GO" id="GO:0071949">
    <property type="term" value="F:FAD binding"/>
    <property type="evidence" value="ECO:0007669"/>
    <property type="project" value="InterPro"/>
</dbReference>
<keyword evidence="7" id="KW-0325">Glycoprotein</keyword>
<evidence type="ECO:0000259" key="8">
    <source>
        <dbReference type="PROSITE" id="PS51387"/>
    </source>
</evidence>
<comment type="caution">
    <text evidence="9">The sequence shown here is derived from an EMBL/GenBank/DDBJ whole genome shotgun (WGS) entry which is preliminary data.</text>
</comment>
<evidence type="ECO:0000313" key="10">
    <source>
        <dbReference type="Proteomes" id="UP000593560"/>
    </source>
</evidence>
<evidence type="ECO:0000256" key="7">
    <source>
        <dbReference type="ARBA" id="ARBA00023180"/>
    </source>
</evidence>
<keyword evidence="4" id="KW-0547">Nucleotide-binding</keyword>
<dbReference type="SUPFAM" id="SSF56176">
    <property type="entry name" value="FAD-binding/transporter-associated domain-like"/>
    <property type="match status" value="1"/>
</dbReference>
<evidence type="ECO:0000313" key="9">
    <source>
        <dbReference type="EMBL" id="MBA0801641.1"/>
    </source>
</evidence>
<gene>
    <name evidence="9" type="ORF">Gohar_011994</name>
</gene>
<dbReference type="PANTHER" id="PTHR32448">
    <property type="entry name" value="OS08G0158400 PROTEIN"/>
    <property type="match status" value="1"/>
</dbReference>
<proteinExistence type="inferred from homology"/>
<protein>
    <recommendedName>
        <fullName evidence="8">FAD-binding PCMH-type domain-containing protein</fullName>
    </recommendedName>
</protein>
<keyword evidence="2" id="KW-0285">Flavoprotein</keyword>
<reference evidence="9 10" key="1">
    <citation type="journal article" date="2019" name="Genome Biol. Evol.">
        <title>Insights into the evolution of the New World diploid cottons (Gossypium, subgenus Houzingenia) based on genome sequencing.</title>
        <authorList>
            <person name="Grover C.E."/>
            <person name="Arick M.A. 2nd"/>
            <person name="Thrash A."/>
            <person name="Conover J.L."/>
            <person name="Sanders W.S."/>
            <person name="Peterson D.G."/>
            <person name="Frelichowski J.E."/>
            <person name="Scheffler J.A."/>
            <person name="Scheffler B.E."/>
            <person name="Wendel J.F."/>
        </authorList>
    </citation>
    <scope>NUCLEOTIDE SEQUENCE [LARGE SCALE GENOMIC DNA]</scope>
    <source>
        <strain evidence="9">0</strain>
        <tissue evidence="9">Leaf</tissue>
    </source>
</reference>
<keyword evidence="5" id="KW-0274">FAD</keyword>
<evidence type="ECO:0000256" key="4">
    <source>
        <dbReference type="ARBA" id="ARBA00022741"/>
    </source>
</evidence>
<dbReference type="InterPro" id="IPR016169">
    <property type="entry name" value="FAD-bd_PCMH_sub2"/>
</dbReference>
<accession>A0A7J9GVN0</accession>